<evidence type="ECO:0000256" key="3">
    <source>
        <dbReference type="ARBA" id="ARBA00023163"/>
    </source>
</evidence>
<proteinExistence type="predicted"/>
<accession>A0A837GAH6</accession>
<dbReference type="PANTHER" id="PTHR47506">
    <property type="entry name" value="TRANSCRIPTIONAL REGULATORY PROTEIN"/>
    <property type="match status" value="1"/>
</dbReference>
<dbReference type="AlphaFoldDB" id="A0A837GAH6"/>
<protein>
    <submittedName>
        <fullName evidence="4">Transcriptional regulator</fullName>
    </submittedName>
</protein>
<dbReference type="Gene3D" id="1.10.357.10">
    <property type="entry name" value="Tetracycline Repressor, domain 2"/>
    <property type="match status" value="1"/>
</dbReference>
<dbReference type="PRINTS" id="PR00455">
    <property type="entry name" value="HTHTETR"/>
</dbReference>
<evidence type="ECO:0000313" key="4">
    <source>
        <dbReference type="EMBL" id="KJY74986.1"/>
    </source>
</evidence>
<dbReference type="RefSeq" id="WP_045985586.1">
    <property type="nucleotide sequence ID" value="NZ_CP063053.1"/>
</dbReference>
<dbReference type="PROSITE" id="PS50977">
    <property type="entry name" value="HTH_TETR_2"/>
    <property type="match status" value="1"/>
</dbReference>
<dbReference type="GO" id="GO:0003677">
    <property type="term" value="F:DNA binding"/>
    <property type="evidence" value="ECO:0007669"/>
    <property type="project" value="UniProtKB-UniRule"/>
</dbReference>
<name>A0A837GAH6_9VIBR</name>
<evidence type="ECO:0000256" key="2">
    <source>
        <dbReference type="ARBA" id="ARBA00023125"/>
    </source>
</evidence>
<dbReference type="InterPro" id="IPR009057">
    <property type="entry name" value="Homeodomain-like_sf"/>
</dbReference>
<dbReference type="Pfam" id="PF00440">
    <property type="entry name" value="TetR_N"/>
    <property type="match status" value="1"/>
</dbReference>
<organism evidence="4">
    <name type="scientific">Vibrio coralliilyticus</name>
    <dbReference type="NCBI Taxonomy" id="190893"/>
    <lineage>
        <taxon>Bacteria</taxon>
        <taxon>Pseudomonadati</taxon>
        <taxon>Pseudomonadota</taxon>
        <taxon>Gammaproteobacteria</taxon>
        <taxon>Vibrionales</taxon>
        <taxon>Vibrionaceae</taxon>
        <taxon>Vibrio</taxon>
    </lineage>
</organism>
<dbReference type="SUPFAM" id="SSF46689">
    <property type="entry name" value="Homeodomain-like"/>
    <property type="match status" value="1"/>
</dbReference>
<keyword evidence="2" id="KW-0238">DNA-binding</keyword>
<dbReference type="InterPro" id="IPR036271">
    <property type="entry name" value="Tet_transcr_reg_TetR-rel_C_sf"/>
</dbReference>
<dbReference type="SUPFAM" id="SSF48498">
    <property type="entry name" value="Tetracyclin repressor-like, C-terminal domain"/>
    <property type="match status" value="1"/>
</dbReference>
<gene>
    <name evidence="4" type="ORF">TW71_08660</name>
</gene>
<comment type="caution">
    <text evidence="4">The sequence shown here is derived from an EMBL/GenBank/DDBJ whole genome shotgun (WGS) entry which is preliminary data.</text>
</comment>
<sequence length="191" mass="20907">MSQKRQHLIDTALALFYRHGIHAIGINEVIASSGVAKRTLYTHFDSKEALILATLAQRHEAFIDWLRQCLSGSTNDTETVERVFDALHRWFTGGAAPLGPFRGCFFIHTAGEFGDPNSAIAQYCQYHKQAVRALIGESLSDTHPGLLEALSVLMEGAIVSVSMGESSEQITQRCVMMLQAVIAATTDQATL</sequence>
<evidence type="ECO:0000256" key="1">
    <source>
        <dbReference type="ARBA" id="ARBA00023015"/>
    </source>
</evidence>
<keyword evidence="1" id="KW-0805">Transcription regulation</keyword>
<keyword evidence="3" id="KW-0804">Transcription</keyword>
<dbReference type="PANTHER" id="PTHR47506:SF1">
    <property type="entry name" value="HTH-TYPE TRANSCRIPTIONAL REGULATOR YJDC"/>
    <property type="match status" value="1"/>
</dbReference>
<reference evidence="4" key="1">
    <citation type="journal article" date="2015" name="BMC Genomics">
        <title>Genome mining reveals unlocked bioactive potential of marine Gram-negative bacteria.</title>
        <authorList>
            <person name="Machado H."/>
            <person name="Sonnenschein E.C."/>
            <person name="Melchiorsen J."/>
            <person name="Gram L."/>
        </authorList>
    </citation>
    <scope>NUCLEOTIDE SEQUENCE</scope>
    <source>
        <strain evidence="4">S2052</strain>
    </source>
</reference>
<dbReference type="EMBL" id="JXXR01000008">
    <property type="protein sequence ID" value="KJY74986.1"/>
    <property type="molecule type" value="Genomic_DNA"/>
</dbReference>
<dbReference type="InterPro" id="IPR001647">
    <property type="entry name" value="HTH_TetR"/>
</dbReference>